<name>A0A7X2L1V9_9BACL</name>
<keyword evidence="2" id="KW-1133">Transmembrane helix</keyword>
<keyword evidence="2" id="KW-0812">Transmembrane</keyword>
<evidence type="ECO:0000256" key="1">
    <source>
        <dbReference type="SAM" id="MobiDB-lite"/>
    </source>
</evidence>
<gene>
    <name evidence="3" type="primary">spoIIIAF</name>
    <name evidence="3" type="ORF">GJB61_11190</name>
</gene>
<comment type="caution">
    <text evidence="3">The sequence shown here is derived from an EMBL/GenBank/DDBJ whole genome shotgun (WGS) entry which is preliminary data.</text>
</comment>
<dbReference type="InterPro" id="IPR014245">
    <property type="entry name" value="Spore_III_AF"/>
</dbReference>
<feature type="compositionally biased region" description="Low complexity" evidence="1">
    <location>
        <begin position="204"/>
        <end position="224"/>
    </location>
</feature>
<evidence type="ECO:0000313" key="4">
    <source>
        <dbReference type="Proteomes" id="UP000463051"/>
    </source>
</evidence>
<protein>
    <submittedName>
        <fullName evidence="3">Stage III sporulation protein AF</fullName>
    </submittedName>
</protein>
<keyword evidence="4" id="KW-1185">Reference proteome</keyword>
<feature type="region of interest" description="Disordered" evidence="1">
    <location>
        <begin position="198"/>
        <end position="225"/>
    </location>
</feature>
<evidence type="ECO:0000256" key="2">
    <source>
        <dbReference type="SAM" id="Phobius"/>
    </source>
</evidence>
<accession>A0A7X2L1V9</accession>
<dbReference type="AlphaFoldDB" id="A0A7X2L1V9"/>
<sequence length="259" mass="26831">MTWLGGWLREIILVVLLAAFVEMLLPSKSMERYARLVLSLLVLLTMLSPIVSLLKGDAASELSVAMANQEKDGGLLAGAKQGDDSLQKILADGQMLAKGRQEQSLKLAADEIAGQMRDQITSETGVRGAQVTVKLGMGKAADATIGQDVPVISSVSVSLPSATGGATGTSSPTTTETTTAEPIVIPPVEEVQITVETTPDTEETGTAVGAESAAANGSNEADSNAADEADSIIKLLEQKWDLAPGVIQVQGKSSSDTKL</sequence>
<evidence type="ECO:0000313" key="3">
    <source>
        <dbReference type="EMBL" id="MRN53560.1"/>
    </source>
</evidence>
<dbReference type="Proteomes" id="UP000463051">
    <property type="component" value="Unassembled WGS sequence"/>
</dbReference>
<organism evidence="3 4">
    <name type="scientific">Paenibacillus monticola</name>
    <dbReference type="NCBI Taxonomy" id="2666075"/>
    <lineage>
        <taxon>Bacteria</taxon>
        <taxon>Bacillati</taxon>
        <taxon>Bacillota</taxon>
        <taxon>Bacilli</taxon>
        <taxon>Bacillales</taxon>
        <taxon>Paenibacillaceae</taxon>
        <taxon>Paenibacillus</taxon>
    </lineage>
</organism>
<keyword evidence="2" id="KW-0472">Membrane</keyword>
<feature type="transmembrane region" description="Helical" evidence="2">
    <location>
        <begin position="6"/>
        <end position="25"/>
    </location>
</feature>
<reference evidence="3 4" key="1">
    <citation type="submission" date="2019-11" db="EMBL/GenBank/DDBJ databases">
        <title>Paenibacillus monticola sp. nov., a novel PGPR strain isolated from mountain sample in China.</title>
        <authorList>
            <person name="Zhao Q."/>
            <person name="Li H.-P."/>
            <person name="Zhang J.-L."/>
        </authorList>
    </citation>
    <scope>NUCLEOTIDE SEQUENCE [LARGE SCALE GENOMIC DNA]</scope>
    <source>
        <strain evidence="3 4">LC-T2</strain>
    </source>
</reference>
<dbReference type="Pfam" id="PF09581">
    <property type="entry name" value="Spore_III_AF"/>
    <property type="match status" value="1"/>
</dbReference>
<dbReference type="EMBL" id="WJXB01000003">
    <property type="protein sequence ID" value="MRN53560.1"/>
    <property type="molecule type" value="Genomic_DNA"/>
</dbReference>
<dbReference type="NCBIfam" id="TIGR02896">
    <property type="entry name" value="spore_III_AF"/>
    <property type="match status" value="1"/>
</dbReference>
<dbReference type="RefSeq" id="WP_154118571.1">
    <property type="nucleotide sequence ID" value="NZ_WJXB01000003.1"/>
</dbReference>
<proteinExistence type="predicted"/>
<feature type="transmembrane region" description="Helical" evidence="2">
    <location>
        <begin position="37"/>
        <end position="54"/>
    </location>
</feature>